<accession>A0ACB9LTE7</accession>
<dbReference type="Proteomes" id="UP000828941">
    <property type="component" value="Chromosome 11"/>
</dbReference>
<organism evidence="1 2">
    <name type="scientific">Bauhinia variegata</name>
    <name type="common">Purple orchid tree</name>
    <name type="synonym">Phanera variegata</name>
    <dbReference type="NCBI Taxonomy" id="167791"/>
    <lineage>
        <taxon>Eukaryota</taxon>
        <taxon>Viridiplantae</taxon>
        <taxon>Streptophyta</taxon>
        <taxon>Embryophyta</taxon>
        <taxon>Tracheophyta</taxon>
        <taxon>Spermatophyta</taxon>
        <taxon>Magnoliopsida</taxon>
        <taxon>eudicotyledons</taxon>
        <taxon>Gunneridae</taxon>
        <taxon>Pentapetalae</taxon>
        <taxon>rosids</taxon>
        <taxon>fabids</taxon>
        <taxon>Fabales</taxon>
        <taxon>Fabaceae</taxon>
        <taxon>Cercidoideae</taxon>
        <taxon>Cercideae</taxon>
        <taxon>Bauhiniinae</taxon>
        <taxon>Bauhinia</taxon>
    </lineage>
</organism>
<gene>
    <name evidence="1" type="ORF">L6164_027225</name>
</gene>
<reference evidence="1 2" key="1">
    <citation type="journal article" date="2022" name="DNA Res.">
        <title>Chromosomal-level genome assembly of the orchid tree Bauhinia variegata (Leguminosae; Cercidoideae) supports the allotetraploid origin hypothesis of Bauhinia.</title>
        <authorList>
            <person name="Zhong Y."/>
            <person name="Chen Y."/>
            <person name="Zheng D."/>
            <person name="Pang J."/>
            <person name="Liu Y."/>
            <person name="Luo S."/>
            <person name="Meng S."/>
            <person name="Qian L."/>
            <person name="Wei D."/>
            <person name="Dai S."/>
            <person name="Zhou R."/>
        </authorList>
    </citation>
    <scope>NUCLEOTIDE SEQUENCE [LARGE SCALE GENOMIC DNA]</scope>
    <source>
        <strain evidence="1">BV-YZ2020</strain>
    </source>
</reference>
<keyword evidence="2" id="KW-1185">Reference proteome</keyword>
<evidence type="ECO:0000313" key="1">
    <source>
        <dbReference type="EMBL" id="KAI4314303.1"/>
    </source>
</evidence>
<evidence type="ECO:0000313" key="2">
    <source>
        <dbReference type="Proteomes" id="UP000828941"/>
    </source>
</evidence>
<protein>
    <submittedName>
        <fullName evidence="1">Uncharacterized protein</fullName>
    </submittedName>
</protein>
<dbReference type="EMBL" id="CM039436">
    <property type="protein sequence ID" value="KAI4314303.1"/>
    <property type="molecule type" value="Genomic_DNA"/>
</dbReference>
<sequence>MKNGKMVWMRVNSKQKLVPFVGMVIAIMTQTSSMVVLKVAMTNGTDKYVIIVYSGAISTLILLFPAFLLHRSGRPPLTFSVLCSFFVLSLLGCGAQISAYIGIGLSSPTLAMAMMNLITPFTFILALIFRMEAFNWRHSSSQVKVLGTIISISGALVITFYKGPSILKPQYSSRNKLAVPSQLNWIYGALVCATEAFLASACYIYQAHIIKKYPALMFVAFHQVFFGTILSSVFSLFAVTNPRAWVVKLDMGLFAILYQAVIVVTLCYALILWCLQKTGPLFCAMFKPLGIVFTIIMSATFLGEDFHLGSLIGAVMIVLGLYGVMWGKALEEKIQLELGGGSPSFAKTVITNGMSSFVFIGYSNALASLVLFPCSFFSHSKDRGSKQPPFTLPLFTRNLFLGLVGITMTQIFLFVGLSYSSPILVCAMGHLIPACNFLLSVILRKMNFDLRSSAIRFQVLGTLISILGAVEVELFKGPLLIHSSDHQLRRTKQLFVFSSTPEFWILGGILLAAASFSVALWNFIQKETVKQYPELEAMKVVTCYTSLGTVLSAIVSLMIERDPIFWKLNHNMELILIVLTAIFGGVIRPNIQIWFTRMKGPCYVPLFKPFGIAYATTFGVSFFPNSLHCGSVIGATIIGMGYYTVIWGQIKGDEDDKIKKPCDNSSDSLDKKIPFLQEKVEEEV</sequence>
<comment type="caution">
    <text evidence="1">The sequence shown here is derived from an EMBL/GenBank/DDBJ whole genome shotgun (WGS) entry which is preliminary data.</text>
</comment>
<proteinExistence type="predicted"/>
<name>A0ACB9LTE7_BAUVA</name>